<dbReference type="InterPro" id="IPR002156">
    <property type="entry name" value="RNaseH_domain"/>
</dbReference>
<dbReference type="Gene3D" id="3.30.420.10">
    <property type="entry name" value="Ribonuclease H-like superfamily/Ribonuclease H"/>
    <property type="match status" value="1"/>
</dbReference>
<dbReference type="GO" id="GO:0003676">
    <property type="term" value="F:nucleic acid binding"/>
    <property type="evidence" value="ECO:0007669"/>
    <property type="project" value="InterPro"/>
</dbReference>
<name>A0A6D2KI72_9BRAS</name>
<keyword evidence="4" id="KW-1185">Reference proteome</keyword>
<dbReference type="InterPro" id="IPR044730">
    <property type="entry name" value="RNase_H-like_dom_plant"/>
</dbReference>
<organism evidence="3 4">
    <name type="scientific">Microthlaspi erraticum</name>
    <dbReference type="NCBI Taxonomy" id="1685480"/>
    <lineage>
        <taxon>Eukaryota</taxon>
        <taxon>Viridiplantae</taxon>
        <taxon>Streptophyta</taxon>
        <taxon>Embryophyta</taxon>
        <taxon>Tracheophyta</taxon>
        <taxon>Spermatophyta</taxon>
        <taxon>Magnoliopsida</taxon>
        <taxon>eudicotyledons</taxon>
        <taxon>Gunneridae</taxon>
        <taxon>Pentapetalae</taxon>
        <taxon>rosids</taxon>
        <taxon>malvids</taxon>
        <taxon>Brassicales</taxon>
        <taxon>Brassicaceae</taxon>
        <taxon>Coluteocarpeae</taxon>
        <taxon>Microthlaspi</taxon>
    </lineage>
</organism>
<dbReference type="InterPro" id="IPR012337">
    <property type="entry name" value="RNaseH-like_sf"/>
</dbReference>
<evidence type="ECO:0000313" key="3">
    <source>
        <dbReference type="EMBL" id="CAA7047415.1"/>
    </source>
</evidence>
<reference evidence="3" key="1">
    <citation type="submission" date="2020-01" db="EMBL/GenBank/DDBJ databases">
        <authorList>
            <person name="Mishra B."/>
        </authorList>
    </citation>
    <scope>NUCLEOTIDE SEQUENCE [LARGE SCALE GENOMIC DNA]</scope>
</reference>
<gene>
    <name evidence="3" type="ORF">MERR_LOCUS34650</name>
</gene>
<dbReference type="Proteomes" id="UP000467841">
    <property type="component" value="Unassembled WGS sequence"/>
</dbReference>
<dbReference type="PANTHER" id="PTHR47074:SF48">
    <property type="entry name" value="POLYNUCLEOTIDYL TRANSFERASE, RIBONUCLEASE H-LIKE SUPERFAMILY PROTEIN"/>
    <property type="match status" value="1"/>
</dbReference>
<dbReference type="PANTHER" id="PTHR47074">
    <property type="entry name" value="BNAC02G40300D PROTEIN"/>
    <property type="match status" value="1"/>
</dbReference>
<proteinExistence type="predicted"/>
<comment type="caution">
    <text evidence="3">The sequence shown here is derived from an EMBL/GenBank/DDBJ whole genome shotgun (WGS) entry which is preliminary data.</text>
</comment>
<feature type="compositionally biased region" description="Polar residues" evidence="1">
    <location>
        <begin position="62"/>
        <end position="73"/>
    </location>
</feature>
<dbReference type="SUPFAM" id="SSF53098">
    <property type="entry name" value="Ribonuclease H-like"/>
    <property type="match status" value="1"/>
</dbReference>
<dbReference type="Pfam" id="PF13456">
    <property type="entry name" value="RVT_3"/>
    <property type="match status" value="1"/>
</dbReference>
<dbReference type="CDD" id="cd06222">
    <property type="entry name" value="RNase_H_like"/>
    <property type="match status" value="1"/>
</dbReference>
<dbReference type="InterPro" id="IPR036397">
    <property type="entry name" value="RNaseH_sf"/>
</dbReference>
<dbReference type="AlphaFoldDB" id="A0A6D2KI72"/>
<evidence type="ECO:0000256" key="1">
    <source>
        <dbReference type="SAM" id="MobiDB-lite"/>
    </source>
</evidence>
<evidence type="ECO:0000313" key="4">
    <source>
        <dbReference type="Proteomes" id="UP000467841"/>
    </source>
</evidence>
<feature type="domain" description="RNase H type-1" evidence="2">
    <location>
        <begin position="91"/>
        <end position="211"/>
    </location>
</feature>
<feature type="region of interest" description="Disordered" evidence="1">
    <location>
        <begin position="62"/>
        <end position="85"/>
    </location>
</feature>
<evidence type="ECO:0000259" key="2">
    <source>
        <dbReference type="Pfam" id="PF13456"/>
    </source>
</evidence>
<dbReference type="InterPro" id="IPR052929">
    <property type="entry name" value="RNase_H-like_EbsB-rel"/>
</dbReference>
<dbReference type="OrthoDB" id="1113349at2759"/>
<protein>
    <recommendedName>
        <fullName evidence="2">RNase H type-1 domain-containing protein</fullName>
    </recommendedName>
</protein>
<accession>A0A6D2KI72</accession>
<sequence>MIGLVGFDGMESPTPPSISLIWPWLLWRIWKSRNDLCYNSKSYDAQEVVTKTLDDVKEWFDNQPQGRVPQTRNAAAPQRWKPPTGGTFKCNSDASWKLGSDKCSVGWILRDSTGNGKWFGEKVYPTLLSSLEAEAAAMVWAMRVLDNMGYGEVVFETDSQVLFQAIKDPQQWARLASYVNDIKGPWRNLKPSFSTCGREANGSADLIAKTAFPFSIYHACLECSIPSWLSPSIELEKQYVMSQY</sequence>
<dbReference type="EMBL" id="CACVBM020001373">
    <property type="protein sequence ID" value="CAA7047415.1"/>
    <property type="molecule type" value="Genomic_DNA"/>
</dbReference>
<dbReference type="GO" id="GO:0004523">
    <property type="term" value="F:RNA-DNA hybrid ribonuclease activity"/>
    <property type="evidence" value="ECO:0007669"/>
    <property type="project" value="InterPro"/>
</dbReference>